<dbReference type="InterPro" id="IPR006677">
    <property type="entry name" value="tRNA_intron_Endonuc_cat-like"/>
</dbReference>
<dbReference type="GeneID" id="59149432"/>
<organism evidence="3 4">
    <name type="scientific">Infirmifilum lucidum</name>
    <dbReference type="NCBI Taxonomy" id="2776706"/>
    <lineage>
        <taxon>Archaea</taxon>
        <taxon>Thermoproteota</taxon>
        <taxon>Thermoprotei</taxon>
        <taxon>Thermofilales</taxon>
        <taxon>Thermofilaceae</taxon>
        <taxon>Infirmifilum</taxon>
    </lineage>
</organism>
<reference evidence="3 4" key="1">
    <citation type="submission" date="2020-10" db="EMBL/GenBank/DDBJ databases">
        <title>Thermofilum lucidum 3507LT sp. nov. a novel member of Thermofilaceae family isolated from Chile hot spring, and proposal of description order Thermofilales.</title>
        <authorList>
            <person name="Zayulina K.S."/>
            <person name="Elcheninov A.G."/>
            <person name="Toshchakov S.V."/>
            <person name="Kublanov I.V."/>
        </authorList>
    </citation>
    <scope>NUCLEOTIDE SEQUENCE [LARGE SCALE GENOMIC DNA]</scope>
    <source>
        <strain evidence="3 4">3507LT</strain>
    </source>
</reference>
<feature type="domain" description="tRNA intron endonuclease N-terminal" evidence="2">
    <location>
        <begin position="13"/>
        <end position="75"/>
    </location>
</feature>
<dbReference type="InterPro" id="IPR036740">
    <property type="entry name" value="tRNA_intron_Endonuc_N_sf"/>
</dbReference>
<dbReference type="InterPro" id="IPR036167">
    <property type="entry name" value="tRNA_intron_Endo_cat-like_sf"/>
</dbReference>
<feature type="domain" description="tRNA intron endonuclease catalytic" evidence="1">
    <location>
        <begin position="87"/>
        <end position="169"/>
    </location>
</feature>
<proteinExistence type="predicted"/>
<dbReference type="RefSeq" id="WP_192818291.1">
    <property type="nucleotide sequence ID" value="NZ_CP062310.1"/>
</dbReference>
<dbReference type="Gene3D" id="3.40.1350.10">
    <property type="match status" value="1"/>
</dbReference>
<dbReference type="InterPro" id="IPR006678">
    <property type="entry name" value="tRNA_intron_Endonuc_N"/>
</dbReference>
<sequence length="200" mass="22966">MESEGQVVREAFKGKLGGGHVTVCSEEAVSFLSERGYGFREKECIRLTLLEAAYLAYRGLLVIEDESGRMLDFNSIVSIGGERDREFWVRLNVYSDLRNRALVALPGVDALEFLLDWKRKDKVKRYLIRVVKEGSKISFKEFEEMFRRALESDRELVIAIVDKEGVISYYTVEGVLRELPEAEDSDEIQVEQERQEGTGR</sequence>
<evidence type="ECO:0000259" key="1">
    <source>
        <dbReference type="Pfam" id="PF01974"/>
    </source>
</evidence>
<accession>A0A7L9FF15</accession>
<dbReference type="SUPFAM" id="SSF55267">
    <property type="entry name" value="tRNA-intron endonuclease N-terminal domain-like"/>
    <property type="match status" value="1"/>
</dbReference>
<evidence type="ECO:0000259" key="2">
    <source>
        <dbReference type="Pfam" id="PF02778"/>
    </source>
</evidence>
<keyword evidence="4" id="KW-1185">Reference proteome</keyword>
<dbReference type="InParanoid" id="A0A7L9FF15"/>
<dbReference type="Pfam" id="PF02778">
    <property type="entry name" value="tRNA_int_endo_N"/>
    <property type="match status" value="1"/>
</dbReference>
<dbReference type="GO" id="GO:0006388">
    <property type="term" value="P:tRNA splicing, via endonucleolytic cleavage and ligation"/>
    <property type="evidence" value="ECO:0007669"/>
    <property type="project" value="InterPro"/>
</dbReference>
<protein>
    <submittedName>
        <fullName evidence="3">Uncharacterized protein</fullName>
    </submittedName>
</protein>
<dbReference type="InterPro" id="IPR011856">
    <property type="entry name" value="tRNA_endonuc-like_dom_sf"/>
</dbReference>
<name>A0A7L9FF15_9CREN</name>
<gene>
    <name evidence="3" type="ORF">IG193_06010</name>
</gene>
<dbReference type="Gene3D" id="3.40.1170.20">
    <property type="entry name" value="tRNA intron endonuclease, N-terminal domain"/>
    <property type="match status" value="1"/>
</dbReference>
<dbReference type="GO" id="GO:0000213">
    <property type="term" value="F:tRNA-intron lyase activity"/>
    <property type="evidence" value="ECO:0007669"/>
    <property type="project" value="InterPro"/>
</dbReference>
<evidence type="ECO:0000313" key="3">
    <source>
        <dbReference type="EMBL" id="QOJ78319.1"/>
    </source>
</evidence>
<dbReference type="Pfam" id="PF01974">
    <property type="entry name" value="tRNA_int_endo"/>
    <property type="match status" value="1"/>
</dbReference>
<dbReference type="GO" id="GO:0003676">
    <property type="term" value="F:nucleic acid binding"/>
    <property type="evidence" value="ECO:0007669"/>
    <property type="project" value="InterPro"/>
</dbReference>
<dbReference type="Proteomes" id="UP000594121">
    <property type="component" value="Chromosome"/>
</dbReference>
<dbReference type="KEGG" id="thel:IG193_06010"/>
<dbReference type="EMBL" id="CP062310">
    <property type="protein sequence ID" value="QOJ78319.1"/>
    <property type="molecule type" value="Genomic_DNA"/>
</dbReference>
<evidence type="ECO:0000313" key="4">
    <source>
        <dbReference type="Proteomes" id="UP000594121"/>
    </source>
</evidence>
<dbReference type="SUPFAM" id="SSF53032">
    <property type="entry name" value="tRNA-intron endonuclease catalytic domain-like"/>
    <property type="match status" value="1"/>
</dbReference>
<dbReference type="AlphaFoldDB" id="A0A7L9FF15"/>